<evidence type="ECO:0000256" key="1">
    <source>
        <dbReference type="SAM" id="MobiDB-lite"/>
    </source>
</evidence>
<dbReference type="AlphaFoldDB" id="A0A238W3H1"/>
<reference evidence="3" key="1">
    <citation type="submission" date="2017-06" db="EMBL/GenBank/DDBJ databases">
        <authorList>
            <person name="Varghese N."/>
            <person name="Submissions S."/>
        </authorList>
    </citation>
    <scope>NUCLEOTIDE SEQUENCE [LARGE SCALE GENOMIC DNA]</scope>
    <source>
        <strain evidence="3">DSM 44485</strain>
    </source>
</reference>
<gene>
    <name evidence="2" type="ORF">SAMN06265355_102685</name>
</gene>
<sequence>MGACRQGYGRNAGDGDGPGRSTAHPRLPGGSEAVHGWQRPALRGPNRAPKLTCARSVLAVPSLGLSPDGGSRVTIQTRKVPPSWEDRACRESRRPRAVHDPGKVVAAQAVMLALGGDCLSDIAVLRAEPELFGAVPSDPTVSRLVTTLAHGSGRHDRARALRQAARGPDVAAHLRPPSHDGVHRPRPRGTGEAAALVLRPGNAGSNTAADHITAGRLTLNQIPTECVDQKQQRLFSCFVNDGAAFGSRMSDGIRQRSSRRVGQRGATWRRPPAGGLGRS</sequence>
<dbReference type="Proteomes" id="UP000198420">
    <property type="component" value="Unassembled WGS sequence"/>
</dbReference>
<organism evidence="2 3">
    <name type="scientific">Actinomadura mexicana</name>
    <dbReference type="NCBI Taxonomy" id="134959"/>
    <lineage>
        <taxon>Bacteria</taxon>
        <taxon>Bacillati</taxon>
        <taxon>Actinomycetota</taxon>
        <taxon>Actinomycetes</taxon>
        <taxon>Streptosporangiales</taxon>
        <taxon>Thermomonosporaceae</taxon>
        <taxon>Actinomadura</taxon>
    </lineage>
</organism>
<dbReference type="EMBL" id="FZNP01000002">
    <property type="protein sequence ID" value="SNR41155.1"/>
    <property type="molecule type" value="Genomic_DNA"/>
</dbReference>
<proteinExistence type="predicted"/>
<keyword evidence="3" id="KW-1185">Reference proteome</keyword>
<evidence type="ECO:0000313" key="3">
    <source>
        <dbReference type="Proteomes" id="UP000198420"/>
    </source>
</evidence>
<feature type="region of interest" description="Disordered" evidence="1">
    <location>
        <begin position="1"/>
        <end position="48"/>
    </location>
</feature>
<feature type="region of interest" description="Disordered" evidence="1">
    <location>
        <begin position="166"/>
        <end position="190"/>
    </location>
</feature>
<protein>
    <submittedName>
        <fullName evidence="2">Transposase DDE domain group 1</fullName>
    </submittedName>
</protein>
<evidence type="ECO:0000313" key="2">
    <source>
        <dbReference type="EMBL" id="SNR41155.1"/>
    </source>
</evidence>
<accession>A0A238W3H1</accession>
<name>A0A238W3H1_9ACTN</name>
<feature type="region of interest" description="Disordered" evidence="1">
    <location>
        <begin position="248"/>
        <end position="279"/>
    </location>
</feature>